<dbReference type="EMBL" id="JANFPI010000001">
    <property type="protein sequence ID" value="MCX8995515.1"/>
    <property type="molecule type" value="Genomic_DNA"/>
</dbReference>
<organism evidence="1 2">
    <name type="scientific">Ectorhizobium quercum</name>
    <dbReference type="NCBI Taxonomy" id="2965071"/>
    <lineage>
        <taxon>Bacteria</taxon>
        <taxon>Pseudomonadati</taxon>
        <taxon>Pseudomonadota</taxon>
        <taxon>Alphaproteobacteria</taxon>
        <taxon>Hyphomicrobiales</taxon>
        <taxon>Rhizobiaceae</taxon>
        <taxon>Ectorhizobium</taxon>
    </lineage>
</organism>
<proteinExistence type="predicted"/>
<reference evidence="1" key="1">
    <citation type="submission" date="2022-07" db="EMBL/GenBank/DDBJ databases">
        <title>Ectorhizobium quercum gen.nov., sp. nov.</title>
        <authorList>
            <person name="Ma T."/>
            <person name="Li Y."/>
        </authorList>
    </citation>
    <scope>NUCLEOTIDE SEQUENCE</scope>
    <source>
        <strain evidence="1">BDR2-2</strain>
    </source>
</reference>
<name>A0AAE3SUQ1_9HYPH</name>
<gene>
    <name evidence="1" type="ORF">NOF55_00150</name>
</gene>
<evidence type="ECO:0000313" key="1">
    <source>
        <dbReference type="EMBL" id="MCX8995515.1"/>
    </source>
</evidence>
<accession>A0AAE3SUQ1</accession>
<dbReference type="RefSeq" id="WP_306409297.1">
    <property type="nucleotide sequence ID" value="NZ_JANFPI010000001.1"/>
</dbReference>
<dbReference type="Proteomes" id="UP001208771">
    <property type="component" value="Unassembled WGS sequence"/>
</dbReference>
<sequence length="104" mass="11605">MQEHELEDAFEGDESVCHADTVGGLRSSLAGLADELDDYIAQVRSFLPVVAKHYLSPDDSLPDLYAAAVSLLYTTEEHMGRIASELAVIKQHPIFFRRERDGKE</sequence>
<dbReference type="AlphaFoldDB" id="A0AAE3SUQ1"/>
<evidence type="ECO:0000313" key="2">
    <source>
        <dbReference type="Proteomes" id="UP001208771"/>
    </source>
</evidence>
<comment type="caution">
    <text evidence="1">The sequence shown here is derived from an EMBL/GenBank/DDBJ whole genome shotgun (WGS) entry which is preliminary data.</text>
</comment>
<keyword evidence="2" id="KW-1185">Reference proteome</keyword>
<protein>
    <submittedName>
        <fullName evidence="1">Uncharacterized protein</fullName>
    </submittedName>
</protein>